<proteinExistence type="predicted"/>
<dbReference type="AlphaFoldDB" id="A0A2A4I233"/>
<organism evidence="2 3">
    <name type="scientific">Sphingomonas ginsenosidimutans</name>
    <dbReference type="NCBI Taxonomy" id="862134"/>
    <lineage>
        <taxon>Bacteria</taxon>
        <taxon>Pseudomonadati</taxon>
        <taxon>Pseudomonadota</taxon>
        <taxon>Alphaproteobacteria</taxon>
        <taxon>Sphingomonadales</taxon>
        <taxon>Sphingomonadaceae</taxon>
        <taxon>Sphingomonas</taxon>
    </lineage>
</organism>
<feature type="transmembrane region" description="Helical" evidence="1">
    <location>
        <begin position="73"/>
        <end position="95"/>
    </location>
</feature>
<evidence type="ECO:0000313" key="2">
    <source>
        <dbReference type="EMBL" id="PCG10826.1"/>
    </source>
</evidence>
<dbReference type="Proteomes" id="UP000218784">
    <property type="component" value="Unassembled WGS sequence"/>
</dbReference>
<feature type="transmembrane region" description="Helical" evidence="1">
    <location>
        <begin position="37"/>
        <end position="61"/>
    </location>
</feature>
<comment type="caution">
    <text evidence="2">The sequence shown here is derived from an EMBL/GenBank/DDBJ whole genome shotgun (WGS) entry which is preliminary data.</text>
</comment>
<evidence type="ECO:0008006" key="4">
    <source>
        <dbReference type="Google" id="ProtNLM"/>
    </source>
</evidence>
<feature type="transmembrane region" description="Helical" evidence="1">
    <location>
        <begin position="279"/>
        <end position="306"/>
    </location>
</feature>
<keyword evidence="1" id="KW-0472">Membrane</keyword>
<feature type="transmembrane region" description="Helical" evidence="1">
    <location>
        <begin position="312"/>
        <end position="331"/>
    </location>
</feature>
<feature type="transmembrane region" description="Helical" evidence="1">
    <location>
        <begin position="157"/>
        <end position="180"/>
    </location>
</feature>
<sequence length="415" mass="43135">MALAGPVGGAAGQFLLSLLLVRQLAPAAFGRFSFLMVAIQLAWGVWGALFCAPLPTLFAGLDRAGIAKVRTQIAAAHLPALVLATGVVALLGWGVGMDGPATGVFAAFAAASLVRWYARAEAYARGRQMLTATSDGIYTVILVAGVAAMAIGWARGLVAAGAILGWASAASLMPFGAGFARVQFVLPRWDAWRGYLTIWRDHARWALFGVATTEATANAHAYCVTALMGPDAFAPIAAGALAIRPVMVAMNALTDYERARMAGAIAQGRIDTARSAVRFFRLVLIAIWVATAVLLAGVLTVAPHVLFPHYPLAVVGSAAAAWMAVAAVRLARMPESALLQAGGAFRTLALASGWSSIASVAAVLVLIVAGGPLWSVLGVLAGELLFAVAIWRRAAAWLRERDGAWTPATTLSPSR</sequence>
<reference evidence="2 3" key="1">
    <citation type="submission" date="2017-09" db="EMBL/GenBank/DDBJ databases">
        <title>Sphingomonas ginsenosidimutans KACC 14949, whole genome shotgun sequence.</title>
        <authorList>
            <person name="Feng G."/>
            <person name="Zhu H."/>
        </authorList>
    </citation>
    <scope>NUCLEOTIDE SEQUENCE [LARGE SCALE GENOMIC DNA]</scope>
    <source>
        <strain evidence="2 3">KACC 14949</strain>
    </source>
</reference>
<gene>
    <name evidence="2" type="ORF">COA17_05545</name>
</gene>
<name>A0A2A4I233_9SPHN</name>
<feature type="transmembrane region" description="Helical" evidence="1">
    <location>
        <begin position="130"/>
        <end position="151"/>
    </location>
</feature>
<protein>
    <recommendedName>
        <fullName evidence="4">Polysaccharide biosynthesis protein</fullName>
    </recommendedName>
</protein>
<keyword evidence="3" id="KW-1185">Reference proteome</keyword>
<feature type="transmembrane region" description="Helical" evidence="1">
    <location>
        <begin position="101"/>
        <end position="118"/>
    </location>
</feature>
<evidence type="ECO:0000313" key="3">
    <source>
        <dbReference type="Proteomes" id="UP000218784"/>
    </source>
</evidence>
<keyword evidence="1" id="KW-0812">Transmembrane</keyword>
<evidence type="ECO:0000256" key="1">
    <source>
        <dbReference type="SAM" id="Phobius"/>
    </source>
</evidence>
<feature type="transmembrane region" description="Helical" evidence="1">
    <location>
        <begin position="343"/>
        <end position="367"/>
    </location>
</feature>
<accession>A0A2A4I233</accession>
<keyword evidence="1" id="KW-1133">Transmembrane helix</keyword>
<dbReference type="RefSeq" id="WP_070321851.1">
    <property type="nucleotide sequence ID" value="NZ_JAIEOT010000102.1"/>
</dbReference>
<dbReference type="EMBL" id="NWVD01000001">
    <property type="protein sequence ID" value="PCG10826.1"/>
    <property type="molecule type" value="Genomic_DNA"/>
</dbReference>
<feature type="transmembrane region" description="Helical" evidence="1">
    <location>
        <begin position="373"/>
        <end position="391"/>
    </location>
</feature>